<feature type="binding site" evidence="9">
    <location>
        <begin position="262"/>
        <end position="263"/>
    </location>
    <ligand>
        <name>FMN</name>
        <dbReference type="ChEBI" id="CHEBI:58210"/>
    </ligand>
</feature>
<evidence type="ECO:0000256" key="6">
    <source>
        <dbReference type="ARBA" id="ARBA00022643"/>
    </source>
</evidence>
<dbReference type="InterPro" id="IPR033888">
    <property type="entry name" value="DHOD_1B"/>
</dbReference>
<feature type="binding site" evidence="9">
    <location>
        <position position="124"/>
    </location>
    <ligand>
        <name>FMN</name>
        <dbReference type="ChEBI" id="CHEBI:58210"/>
    </ligand>
</feature>
<keyword evidence="4 9" id="KW-0963">Cytoplasm</keyword>
<comment type="pathway">
    <text evidence="2 9">Pyrimidine metabolism; UMP biosynthesis via de novo pathway.</text>
</comment>
<feature type="binding site" evidence="9">
    <location>
        <position position="97"/>
    </location>
    <ligand>
        <name>FMN</name>
        <dbReference type="ChEBI" id="CHEBI:58210"/>
    </ligand>
</feature>
<dbReference type="InterPro" id="IPR013785">
    <property type="entry name" value="Aldolase_TIM"/>
</dbReference>
<dbReference type="NCBIfam" id="TIGR01037">
    <property type="entry name" value="pyrD_sub1_fam"/>
    <property type="match status" value="1"/>
</dbReference>
<evidence type="ECO:0000256" key="1">
    <source>
        <dbReference type="ARBA" id="ARBA00004496"/>
    </source>
</evidence>
<dbReference type="Pfam" id="PF01180">
    <property type="entry name" value="DHO_dh"/>
    <property type="match status" value="1"/>
</dbReference>
<dbReference type="GO" id="GO:0044205">
    <property type="term" value="P:'de novo' UMP biosynthetic process"/>
    <property type="evidence" value="ECO:0007669"/>
    <property type="project" value="UniProtKB-UniRule"/>
</dbReference>
<evidence type="ECO:0000256" key="2">
    <source>
        <dbReference type="ARBA" id="ARBA00004725"/>
    </source>
</evidence>
<dbReference type="InterPro" id="IPR012135">
    <property type="entry name" value="Dihydroorotate_DH_1_2"/>
</dbReference>
<feature type="binding site" evidence="9">
    <location>
        <position position="188"/>
    </location>
    <ligand>
        <name>FMN</name>
        <dbReference type="ChEBI" id="CHEBI:58210"/>
    </ligand>
</feature>
<dbReference type="NCBIfam" id="NF005574">
    <property type="entry name" value="PRK07259.1"/>
    <property type="match status" value="1"/>
</dbReference>
<comment type="catalytic activity">
    <reaction evidence="9">
        <text>(S)-dihydroorotate + A = orotate + AH2</text>
        <dbReference type="Rhea" id="RHEA:18073"/>
        <dbReference type="ChEBI" id="CHEBI:13193"/>
        <dbReference type="ChEBI" id="CHEBI:17499"/>
        <dbReference type="ChEBI" id="CHEBI:30839"/>
        <dbReference type="ChEBI" id="CHEBI:30864"/>
    </reaction>
</comment>
<evidence type="ECO:0000256" key="3">
    <source>
        <dbReference type="ARBA" id="ARBA00008008"/>
    </source>
</evidence>
<dbReference type="AlphaFoldDB" id="A0A8H2QX94"/>
<evidence type="ECO:0000259" key="10">
    <source>
        <dbReference type="Pfam" id="PF01180"/>
    </source>
</evidence>
<dbReference type="Gene3D" id="3.20.20.70">
    <property type="entry name" value="Aldolase class I"/>
    <property type="match status" value="1"/>
</dbReference>
<feature type="binding site" evidence="9">
    <location>
        <begin position="67"/>
        <end position="71"/>
    </location>
    <ligand>
        <name>substrate</name>
    </ligand>
</feature>
<dbReference type="RefSeq" id="WP_131748266.1">
    <property type="nucleotide sequence ID" value="NZ_CAACYI010000001.1"/>
</dbReference>
<keyword evidence="8 9" id="KW-0560">Oxidoreductase</keyword>
<reference evidence="11 12" key="1">
    <citation type="submission" date="2019-02" db="EMBL/GenBank/DDBJ databases">
        <authorList>
            <consortium name="Pathogen Informatics"/>
        </authorList>
    </citation>
    <scope>NUCLEOTIDE SEQUENCE [LARGE SCALE GENOMIC DNA]</scope>
    <source>
        <strain evidence="11 12">3012STDY7089603</strain>
    </source>
</reference>
<evidence type="ECO:0000313" key="11">
    <source>
        <dbReference type="EMBL" id="VFB15837.1"/>
    </source>
</evidence>
<dbReference type="EC" id="1.3.-.-" evidence="9"/>
<feature type="binding site" evidence="9">
    <location>
        <position position="19"/>
    </location>
    <ligand>
        <name>FMN</name>
        <dbReference type="ChEBI" id="CHEBI:58210"/>
    </ligand>
</feature>
<feature type="binding site" evidence="9">
    <location>
        <position position="43"/>
    </location>
    <ligand>
        <name>substrate</name>
    </ligand>
</feature>
<dbReference type="GO" id="GO:0004152">
    <property type="term" value="F:dihydroorotate dehydrogenase activity"/>
    <property type="evidence" value="ECO:0007669"/>
    <property type="project" value="UniProtKB-UniRule"/>
</dbReference>
<comment type="function">
    <text evidence="9">Catalyzes the conversion of dihydroorotate to orotate.</text>
</comment>
<evidence type="ECO:0000256" key="7">
    <source>
        <dbReference type="ARBA" id="ARBA00022975"/>
    </source>
</evidence>
<keyword evidence="5 9" id="KW-0285">Flavoprotein</keyword>
<dbReference type="PIRSF" id="PIRSF000164">
    <property type="entry name" value="DHO_oxidase"/>
    <property type="match status" value="1"/>
</dbReference>
<comment type="cofactor">
    <cofactor evidence="9">
        <name>FMN</name>
        <dbReference type="ChEBI" id="CHEBI:58210"/>
    </cofactor>
    <text evidence="9">Binds 1 FMN per subunit.</text>
</comment>
<feature type="binding site" evidence="9">
    <location>
        <begin position="240"/>
        <end position="241"/>
    </location>
    <ligand>
        <name>FMN</name>
        <dbReference type="ChEBI" id="CHEBI:58210"/>
    </ligand>
</feature>
<gene>
    <name evidence="9 11" type="primary">pyrD</name>
    <name evidence="11" type="ORF">NCTC13150_00344</name>
</gene>
<dbReference type="SUPFAM" id="SSF51395">
    <property type="entry name" value="FMN-linked oxidoreductases"/>
    <property type="match status" value="1"/>
</dbReference>
<keyword evidence="12" id="KW-1185">Reference proteome</keyword>
<dbReference type="GO" id="GO:0005737">
    <property type="term" value="C:cytoplasm"/>
    <property type="evidence" value="ECO:0007669"/>
    <property type="project" value="UniProtKB-SubCell"/>
</dbReference>
<dbReference type="PANTHER" id="PTHR48109">
    <property type="entry name" value="DIHYDROOROTATE DEHYDROGENASE (QUINONE), MITOCHONDRIAL-RELATED"/>
    <property type="match status" value="1"/>
</dbReference>
<sequence length="299" mass="32153">MLETRIGKLKLKNPLIMASGTYGYGEEYRRFYDPSIVGAISSKGLTYAGKAGNSGIRIWETPSGILNSIGLENPGIEHFCREEYQEMRSLDTGIIVNLGGNSRDDYLRGAERLNDLDIDLIELNISCPNVKEGGLLFGLKCDSAASITREVVDLSRHPVMVKLSPNGDPVADLAQGVQEAGAAAVSLINTVQGMAVDIAHRKPVFDNVYAGLSGPCIFPLALRMVHQVAKAVDIPVVGLGGIASAEDVLAMLMVGASAVQIGTMNFHDPFLVPKILQDLEAYCQENHLENISEIIACIK</sequence>
<feature type="binding site" evidence="9">
    <location>
        <begin position="189"/>
        <end position="190"/>
    </location>
    <ligand>
        <name>substrate</name>
    </ligand>
</feature>
<comment type="similarity">
    <text evidence="3 9">Belongs to the dihydroorotate dehydrogenase family. Type 1 subfamily.</text>
</comment>
<keyword evidence="6 9" id="KW-0288">FMN</keyword>
<dbReference type="InterPro" id="IPR001295">
    <property type="entry name" value="Dihydroorotate_DH_CS"/>
</dbReference>
<dbReference type="UniPathway" id="UPA00070"/>
<dbReference type="PROSITE" id="PS00912">
    <property type="entry name" value="DHODEHASE_2"/>
    <property type="match status" value="1"/>
</dbReference>
<proteinExistence type="inferred from homology"/>
<name>A0A8H2QX94_9FIRM</name>
<dbReference type="GO" id="GO:0006207">
    <property type="term" value="P:'de novo' pyrimidine nucleobase biosynthetic process"/>
    <property type="evidence" value="ECO:0007669"/>
    <property type="project" value="InterPro"/>
</dbReference>
<dbReference type="CDD" id="cd04740">
    <property type="entry name" value="DHOD_1B_like"/>
    <property type="match status" value="1"/>
</dbReference>
<protein>
    <recommendedName>
        <fullName evidence="9">Dihydroorotate dehydrogenase</fullName>
        <shortName evidence="9">DHOD</shortName>
        <shortName evidence="9">DHODase</shortName>
        <shortName evidence="9">DHOdehase</shortName>
        <ecNumber evidence="9">1.3.-.-</ecNumber>
    </recommendedName>
</protein>
<evidence type="ECO:0000256" key="5">
    <source>
        <dbReference type="ARBA" id="ARBA00022630"/>
    </source>
</evidence>
<dbReference type="InterPro" id="IPR049622">
    <property type="entry name" value="Dihydroorotate_DH_I"/>
</dbReference>
<dbReference type="InterPro" id="IPR050074">
    <property type="entry name" value="DHO_dehydrogenase"/>
</dbReference>
<accession>A0A8H2QX94</accession>
<evidence type="ECO:0000256" key="8">
    <source>
        <dbReference type="ARBA" id="ARBA00023002"/>
    </source>
</evidence>
<comment type="subcellular location">
    <subcellularLocation>
        <location evidence="1 9">Cytoplasm</location>
    </subcellularLocation>
</comment>
<dbReference type="EMBL" id="CAACYI010000001">
    <property type="protein sequence ID" value="VFB15837.1"/>
    <property type="molecule type" value="Genomic_DNA"/>
</dbReference>
<keyword evidence="7 9" id="KW-0665">Pyrimidine biosynthesis</keyword>
<comment type="caution">
    <text evidence="11">The sequence shown here is derived from an EMBL/GenBank/DDBJ whole genome shotgun (WGS) entry which is preliminary data.</text>
</comment>
<evidence type="ECO:0000256" key="9">
    <source>
        <dbReference type="HAMAP-Rule" id="MF_00224"/>
    </source>
</evidence>
<feature type="binding site" evidence="9">
    <location>
        <position position="214"/>
    </location>
    <ligand>
        <name>FMN</name>
        <dbReference type="ChEBI" id="CHEBI:58210"/>
    </ligand>
</feature>
<feature type="active site" description="Nucleophile" evidence="9">
    <location>
        <position position="127"/>
    </location>
</feature>
<organism evidence="11 12">
    <name type="scientific">Urinicoccus massiliensis</name>
    <dbReference type="NCBI Taxonomy" id="1723382"/>
    <lineage>
        <taxon>Bacteria</taxon>
        <taxon>Bacillati</taxon>
        <taxon>Bacillota</taxon>
        <taxon>Tissierellia</taxon>
        <taxon>Tissierellales</taxon>
        <taxon>Peptoniphilaceae</taxon>
        <taxon>Urinicoccus</taxon>
    </lineage>
</organism>
<evidence type="ECO:0000313" key="12">
    <source>
        <dbReference type="Proteomes" id="UP000377798"/>
    </source>
</evidence>
<dbReference type="PANTHER" id="PTHR48109:SF1">
    <property type="entry name" value="DIHYDROOROTATE DEHYDROGENASE (FUMARATE)"/>
    <property type="match status" value="1"/>
</dbReference>
<dbReference type="HAMAP" id="MF_00224">
    <property type="entry name" value="DHO_dh_type1"/>
    <property type="match status" value="1"/>
</dbReference>
<feature type="binding site" evidence="9">
    <location>
        <begin position="43"/>
        <end position="44"/>
    </location>
    <ligand>
        <name>FMN</name>
        <dbReference type="ChEBI" id="CHEBI:58210"/>
    </ligand>
</feature>
<dbReference type="InterPro" id="IPR024920">
    <property type="entry name" value="Dihydroorotate_DH_1"/>
</dbReference>
<dbReference type="Proteomes" id="UP000377798">
    <property type="component" value="Unassembled WGS sequence"/>
</dbReference>
<dbReference type="InterPro" id="IPR005720">
    <property type="entry name" value="Dihydroorotate_DH_cat"/>
</dbReference>
<feature type="domain" description="Dihydroorotate dehydrogenase catalytic" evidence="10">
    <location>
        <begin position="1"/>
        <end position="281"/>
    </location>
</feature>
<feature type="binding site" evidence="9">
    <location>
        <position position="162"/>
    </location>
    <ligand>
        <name>FMN</name>
        <dbReference type="ChEBI" id="CHEBI:58210"/>
    </ligand>
</feature>
<dbReference type="FunFam" id="3.20.20.70:FF:000027">
    <property type="entry name" value="Dihydropyrimidine dehydrogenase [NADP(+)]"/>
    <property type="match status" value="1"/>
</dbReference>
<feature type="binding site" evidence="9">
    <location>
        <position position="124"/>
    </location>
    <ligand>
        <name>substrate</name>
    </ligand>
</feature>
<evidence type="ECO:0000256" key="4">
    <source>
        <dbReference type="ARBA" id="ARBA00022490"/>
    </source>
</evidence>